<dbReference type="Proteomes" id="UP000008827">
    <property type="component" value="Chromosome 16"/>
</dbReference>
<dbReference type="EnsemblPlants" id="KRH07587">
    <property type="protein sequence ID" value="KRH07587"/>
    <property type="gene ID" value="GLYMA_16G096400"/>
</dbReference>
<dbReference type="PANTHER" id="PTHR30457">
    <property type="entry name" value="5'-NUCLEOTIDASE SURE"/>
    <property type="match status" value="1"/>
</dbReference>
<dbReference type="GO" id="GO:0008252">
    <property type="term" value="F:nucleotidase activity"/>
    <property type="evidence" value="ECO:0007669"/>
    <property type="project" value="InterPro"/>
</dbReference>
<evidence type="ECO:0008006" key="4">
    <source>
        <dbReference type="Google" id="ProtNLM"/>
    </source>
</evidence>
<dbReference type="EMBL" id="CM000849">
    <property type="protein sequence ID" value="KRH07587.1"/>
    <property type="molecule type" value="Genomic_DNA"/>
</dbReference>
<evidence type="ECO:0000313" key="1">
    <source>
        <dbReference type="EMBL" id="KRH07587.1"/>
    </source>
</evidence>
<dbReference type="PANTHER" id="PTHR30457:SF5">
    <property type="entry name" value="OS01G0709400 PROTEIN"/>
    <property type="match status" value="1"/>
</dbReference>
<dbReference type="Gramene" id="KRH07587">
    <property type="protein sequence ID" value="KRH07587"/>
    <property type="gene ID" value="GLYMA_16G096400"/>
</dbReference>
<dbReference type="Gene3D" id="3.40.1210.10">
    <property type="entry name" value="Survival protein SurE-like phosphatase/nucleotidase"/>
    <property type="match status" value="1"/>
</dbReference>
<evidence type="ECO:0000313" key="2">
    <source>
        <dbReference type="EnsemblPlants" id="KRH07587"/>
    </source>
</evidence>
<proteinExistence type="predicted"/>
<dbReference type="InParanoid" id="A0A0R0FWH5"/>
<dbReference type="SUPFAM" id="SSF64167">
    <property type="entry name" value="SurE-like"/>
    <property type="match status" value="1"/>
</dbReference>
<reference evidence="2" key="2">
    <citation type="submission" date="2018-02" db="UniProtKB">
        <authorList>
            <consortium name="EnsemblPlants"/>
        </authorList>
    </citation>
    <scope>IDENTIFICATION</scope>
    <source>
        <strain evidence="2">Williams 82</strain>
    </source>
</reference>
<accession>A0A0R0FWH5</accession>
<dbReference type="InterPro" id="IPR036523">
    <property type="entry name" value="SurE-like_sf"/>
</dbReference>
<sequence>MSCCRKKDESQENDFKDDVSVCLPLINTAIRDVEKGTFPKSCLLNVEFPTSLLSNKGFKLTKQSMWRSTPNWLAVSTSRYPTGHFLANQGGLGLQFAQLGPDASAAGAARRLAT</sequence>
<gene>
    <name evidence="1" type="ORF">GLYMA_16G096400</name>
</gene>
<dbReference type="InterPro" id="IPR030048">
    <property type="entry name" value="SurE"/>
</dbReference>
<reference evidence="1" key="3">
    <citation type="submission" date="2018-07" db="EMBL/GenBank/DDBJ databases">
        <title>WGS assembly of Glycine max.</title>
        <authorList>
            <person name="Schmutz J."/>
            <person name="Cannon S."/>
            <person name="Schlueter J."/>
            <person name="Ma J."/>
            <person name="Mitros T."/>
            <person name="Nelson W."/>
            <person name="Hyten D."/>
            <person name="Song Q."/>
            <person name="Thelen J."/>
            <person name="Cheng J."/>
            <person name="Xu D."/>
            <person name="Hellsten U."/>
            <person name="May G."/>
            <person name="Yu Y."/>
            <person name="Sakurai T."/>
            <person name="Umezawa T."/>
            <person name="Bhattacharyya M."/>
            <person name="Sandhu D."/>
            <person name="Valliyodan B."/>
            <person name="Lindquist E."/>
            <person name="Peto M."/>
            <person name="Grant D."/>
            <person name="Shu S."/>
            <person name="Goodstein D."/>
            <person name="Barry K."/>
            <person name="Futrell-Griggs M."/>
            <person name="Abernathy B."/>
            <person name="Du J."/>
            <person name="Tian Z."/>
            <person name="Zhu L."/>
            <person name="Gill N."/>
            <person name="Joshi T."/>
            <person name="Libault M."/>
            <person name="Sethuraman A."/>
            <person name="Zhang X."/>
            <person name="Shinozaki K."/>
            <person name="Nguyen H."/>
            <person name="Wing R."/>
            <person name="Cregan P."/>
            <person name="Specht J."/>
            <person name="Grimwood J."/>
            <person name="Rokhsar D."/>
            <person name="Stacey G."/>
            <person name="Shoemaker R."/>
            <person name="Jackson S."/>
        </authorList>
    </citation>
    <scope>NUCLEOTIDE SEQUENCE</scope>
    <source>
        <tissue evidence="1">Callus</tissue>
    </source>
</reference>
<keyword evidence="3" id="KW-1185">Reference proteome</keyword>
<name>A0A0R0FWH5_SOYBN</name>
<evidence type="ECO:0000313" key="3">
    <source>
        <dbReference type="Proteomes" id="UP000008827"/>
    </source>
</evidence>
<dbReference type="AlphaFoldDB" id="A0A0R0FWH5"/>
<protein>
    <recommendedName>
        <fullName evidence="4">Survival protein SurE-like phosphatase/nucleotidase domain-containing protein</fullName>
    </recommendedName>
</protein>
<dbReference type="STRING" id="3847.A0A0R0FWH5"/>
<organism evidence="1">
    <name type="scientific">Glycine max</name>
    <name type="common">Soybean</name>
    <name type="synonym">Glycine hispida</name>
    <dbReference type="NCBI Taxonomy" id="3847"/>
    <lineage>
        <taxon>Eukaryota</taxon>
        <taxon>Viridiplantae</taxon>
        <taxon>Streptophyta</taxon>
        <taxon>Embryophyta</taxon>
        <taxon>Tracheophyta</taxon>
        <taxon>Spermatophyta</taxon>
        <taxon>Magnoliopsida</taxon>
        <taxon>eudicotyledons</taxon>
        <taxon>Gunneridae</taxon>
        <taxon>Pentapetalae</taxon>
        <taxon>rosids</taxon>
        <taxon>fabids</taxon>
        <taxon>Fabales</taxon>
        <taxon>Fabaceae</taxon>
        <taxon>Papilionoideae</taxon>
        <taxon>50 kb inversion clade</taxon>
        <taxon>NPAAA clade</taxon>
        <taxon>indigoferoid/millettioid clade</taxon>
        <taxon>Phaseoleae</taxon>
        <taxon>Glycine</taxon>
        <taxon>Glycine subgen. Soja</taxon>
    </lineage>
</organism>
<reference evidence="1 2" key="1">
    <citation type="journal article" date="2010" name="Nature">
        <title>Genome sequence of the palaeopolyploid soybean.</title>
        <authorList>
            <person name="Schmutz J."/>
            <person name="Cannon S.B."/>
            <person name="Schlueter J."/>
            <person name="Ma J."/>
            <person name="Mitros T."/>
            <person name="Nelson W."/>
            <person name="Hyten D.L."/>
            <person name="Song Q."/>
            <person name="Thelen J.J."/>
            <person name="Cheng J."/>
            <person name="Xu D."/>
            <person name="Hellsten U."/>
            <person name="May G.D."/>
            <person name="Yu Y."/>
            <person name="Sakurai T."/>
            <person name="Umezawa T."/>
            <person name="Bhattacharyya M.K."/>
            <person name="Sandhu D."/>
            <person name="Valliyodan B."/>
            <person name="Lindquist E."/>
            <person name="Peto M."/>
            <person name="Grant D."/>
            <person name="Shu S."/>
            <person name="Goodstein D."/>
            <person name="Barry K."/>
            <person name="Futrell-Griggs M."/>
            <person name="Abernathy B."/>
            <person name="Du J."/>
            <person name="Tian Z."/>
            <person name="Zhu L."/>
            <person name="Gill N."/>
            <person name="Joshi T."/>
            <person name="Libault M."/>
            <person name="Sethuraman A."/>
            <person name="Zhang X.-C."/>
            <person name="Shinozaki K."/>
            <person name="Nguyen H.T."/>
            <person name="Wing R.A."/>
            <person name="Cregan P."/>
            <person name="Specht J."/>
            <person name="Grimwood J."/>
            <person name="Rokhsar D."/>
            <person name="Stacey G."/>
            <person name="Shoemaker R.C."/>
            <person name="Jackson S.A."/>
        </authorList>
    </citation>
    <scope>NUCLEOTIDE SEQUENCE [LARGE SCALE GENOMIC DNA]</scope>
    <source>
        <strain evidence="2">cv. Williams 82</strain>
        <tissue evidence="1">Callus</tissue>
    </source>
</reference>